<evidence type="ECO:0000256" key="4">
    <source>
        <dbReference type="PIRSR" id="PIRSR000429-1"/>
    </source>
</evidence>
<dbReference type="PROSITE" id="PS00099">
    <property type="entry name" value="THIOLASE_3"/>
    <property type="match status" value="1"/>
</dbReference>
<dbReference type="RefSeq" id="WP_155309456.1">
    <property type="nucleotide sequence ID" value="NZ_AP021879.1"/>
</dbReference>
<dbReference type="EMBL" id="AP021879">
    <property type="protein sequence ID" value="BBO88089.1"/>
    <property type="molecule type" value="Genomic_DNA"/>
</dbReference>
<dbReference type="PIRSF" id="PIRSF000429">
    <property type="entry name" value="Ac-CoA_Ac_transf"/>
    <property type="match status" value="1"/>
</dbReference>
<comment type="similarity">
    <text evidence="1 5">Belongs to the thiolase-like superfamily. Thiolase family.</text>
</comment>
<dbReference type="CDD" id="cd00751">
    <property type="entry name" value="thiolase"/>
    <property type="match status" value="1"/>
</dbReference>
<dbReference type="SUPFAM" id="SSF53901">
    <property type="entry name" value="Thiolase-like"/>
    <property type="match status" value="2"/>
</dbReference>
<feature type="domain" description="Thiolase C-terminal" evidence="7">
    <location>
        <begin position="273"/>
        <end position="395"/>
    </location>
</feature>
<dbReference type="NCBIfam" id="TIGR01930">
    <property type="entry name" value="AcCoA-C-Actrans"/>
    <property type="match status" value="1"/>
</dbReference>
<feature type="active site" description="Proton acceptor" evidence="4">
    <location>
        <position position="353"/>
    </location>
</feature>
<evidence type="ECO:0000256" key="1">
    <source>
        <dbReference type="ARBA" id="ARBA00010982"/>
    </source>
</evidence>
<dbReference type="InterPro" id="IPR016039">
    <property type="entry name" value="Thiolase-like"/>
</dbReference>
<evidence type="ECO:0000256" key="5">
    <source>
        <dbReference type="RuleBase" id="RU003557"/>
    </source>
</evidence>
<keyword evidence="3 5" id="KW-0012">Acyltransferase</keyword>
<evidence type="ECO:0000313" key="9">
    <source>
        <dbReference type="Proteomes" id="UP000422108"/>
    </source>
</evidence>
<evidence type="ECO:0000313" key="8">
    <source>
        <dbReference type="EMBL" id="BBO88089.1"/>
    </source>
</evidence>
<evidence type="ECO:0000259" key="6">
    <source>
        <dbReference type="Pfam" id="PF00108"/>
    </source>
</evidence>
<evidence type="ECO:0000256" key="2">
    <source>
        <dbReference type="ARBA" id="ARBA00022679"/>
    </source>
</evidence>
<evidence type="ECO:0000259" key="7">
    <source>
        <dbReference type="Pfam" id="PF02803"/>
    </source>
</evidence>
<dbReference type="InterPro" id="IPR002155">
    <property type="entry name" value="Thiolase"/>
</dbReference>
<dbReference type="Pfam" id="PF02803">
    <property type="entry name" value="Thiolase_C"/>
    <property type="match status" value="1"/>
</dbReference>
<dbReference type="FunFam" id="3.40.47.10:FF:000010">
    <property type="entry name" value="Acetyl-CoA acetyltransferase (Thiolase)"/>
    <property type="match status" value="1"/>
</dbReference>
<sequence>MKSDDVVIVSAVRSAIGTYGGQFKNLKAVALGVPVMKEAIKRADIDPGIIDDVGWGCCYQQTTNETNIGRVTAIKAGVPPEVPGFTVQRVCTSSMWAMASGVMAIRQGANTVFLTGGVESMSTVPYTIDTLRWGAGMRHVEVRDAMWDGLTELGVGPAMGLTAENLAEKYSISREDQDEIAYQSQTRATAAIKEGRFKEEIVPIEIKGRKGKVKIVDTDEHPRPETTLENLAKLKPVFKKGGTVTAGNASGINDGASAMVIMRKSKADELGIKPLARIVDFSVAGVDPDIMGWGPVPATEKLMARTGLKMSDMGLIEINEAFAAQYLACEKGLGLKERRDIVNVNGSGIALGHPVGASGARILITLLYEMRRRNVKLGLGSICGGGGVAMSTIIELV</sequence>
<dbReference type="PANTHER" id="PTHR18919:SF107">
    <property type="entry name" value="ACETYL-COA ACETYLTRANSFERASE, CYTOSOLIC"/>
    <property type="match status" value="1"/>
</dbReference>
<gene>
    <name evidence="8" type="primary">thl_1</name>
    <name evidence="8" type="ORF">DSCOOX_12690</name>
</gene>
<protein>
    <submittedName>
        <fullName evidence="8">Acetyl-CoA acetyltransferase</fullName>
    </submittedName>
</protein>
<reference evidence="8 9" key="1">
    <citation type="submission" date="2019-11" db="EMBL/GenBank/DDBJ databases">
        <title>Comparative genomics of hydrocarbon-degrading Desulfosarcina strains.</title>
        <authorList>
            <person name="Watanabe M."/>
            <person name="Kojima H."/>
            <person name="Fukui M."/>
        </authorList>
    </citation>
    <scope>NUCLEOTIDE SEQUENCE [LARGE SCALE GENOMIC DNA]</scope>
    <source>
        <strain evidence="9">oXyS1</strain>
    </source>
</reference>
<dbReference type="InterPro" id="IPR020616">
    <property type="entry name" value="Thiolase_N"/>
</dbReference>
<feature type="domain" description="Thiolase N-terminal" evidence="6">
    <location>
        <begin position="6"/>
        <end position="265"/>
    </location>
</feature>
<dbReference type="InterPro" id="IPR020617">
    <property type="entry name" value="Thiolase_C"/>
</dbReference>
<dbReference type="Gene3D" id="3.40.47.10">
    <property type="match status" value="2"/>
</dbReference>
<dbReference type="Proteomes" id="UP000422108">
    <property type="component" value="Chromosome"/>
</dbReference>
<dbReference type="InterPro" id="IPR020610">
    <property type="entry name" value="Thiolase_AS"/>
</dbReference>
<evidence type="ECO:0000256" key="3">
    <source>
        <dbReference type="ARBA" id="ARBA00023315"/>
    </source>
</evidence>
<feature type="active site" description="Proton acceptor" evidence="4">
    <location>
        <position position="383"/>
    </location>
</feature>
<accession>A0A5K8A6J4</accession>
<dbReference type="PANTHER" id="PTHR18919">
    <property type="entry name" value="ACETYL-COA C-ACYLTRANSFERASE"/>
    <property type="match status" value="1"/>
</dbReference>
<proteinExistence type="inferred from homology"/>
<feature type="active site" description="Acyl-thioester intermediate" evidence="4">
    <location>
        <position position="91"/>
    </location>
</feature>
<dbReference type="GO" id="GO:0003988">
    <property type="term" value="F:acetyl-CoA C-acyltransferase activity"/>
    <property type="evidence" value="ECO:0007669"/>
    <property type="project" value="UniProtKB-ARBA"/>
</dbReference>
<name>A0A5K8A6J4_9BACT</name>
<organism evidence="8 9">
    <name type="scientific">Desulfosarcina ovata subsp. ovata</name>
    <dbReference type="NCBI Taxonomy" id="2752305"/>
    <lineage>
        <taxon>Bacteria</taxon>
        <taxon>Pseudomonadati</taxon>
        <taxon>Thermodesulfobacteriota</taxon>
        <taxon>Desulfobacteria</taxon>
        <taxon>Desulfobacterales</taxon>
        <taxon>Desulfosarcinaceae</taxon>
        <taxon>Desulfosarcina</taxon>
    </lineage>
</organism>
<keyword evidence="2 5" id="KW-0808">Transferase</keyword>
<dbReference type="AlphaFoldDB" id="A0A5K8A6J4"/>
<dbReference type="Pfam" id="PF00108">
    <property type="entry name" value="Thiolase_N"/>
    <property type="match status" value="1"/>
</dbReference>
<keyword evidence="9" id="KW-1185">Reference proteome</keyword>